<keyword evidence="1" id="KW-0812">Transmembrane</keyword>
<organism evidence="2 3">
    <name type="scientific">Coprinopsis marcescibilis</name>
    <name type="common">Agaric fungus</name>
    <name type="synonym">Psathyrella marcescibilis</name>
    <dbReference type="NCBI Taxonomy" id="230819"/>
    <lineage>
        <taxon>Eukaryota</taxon>
        <taxon>Fungi</taxon>
        <taxon>Dikarya</taxon>
        <taxon>Basidiomycota</taxon>
        <taxon>Agaricomycotina</taxon>
        <taxon>Agaricomycetes</taxon>
        <taxon>Agaricomycetidae</taxon>
        <taxon>Agaricales</taxon>
        <taxon>Agaricineae</taxon>
        <taxon>Psathyrellaceae</taxon>
        <taxon>Coprinopsis</taxon>
    </lineage>
</organism>
<dbReference type="EMBL" id="ML210154">
    <property type="protein sequence ID" value="TFK28621.1"/>
    <property type="molecule type" value="Genomic_DNA"/>
</dbReference>
<feature type="non-terminal residue" evidence="2">
    <location>
        <position position="1"/>
    </location>
</feature>
<dbReference type="OrthoDB" id="3364107at2759"/>
<keyword evidence="3" id="KW-1185">Reference proteome</keyword>
<feature type="transmembrane region" description="Helical" evidence="1">
    <location>
        <begin position="23"/>
        <end position="44"/>
    </location>
</feature>
<proteinExistence type="predicted"/>
<dbReference type="AlphaFoldDB" id="A0A5C3LJ77"/>
<feature type="transmembrane region" description="Helical" evidence="1">
    <location>
        <begin position="56"/>
        <end position="82"/>
    </location>
</feature>
<evidence type="ECO:0000256" key="1">
    <source>
        <dbReference type="SAM" id="Phobius"/>
    </source>
</evidence>
<gene>
    <name evidence="2" type="ORF">FA15DRAFT_556051</name>
</gene>
<evidence type="ECO:0000313" key="2">
    <source>
        <dbReference type="EMBL" id="TFK28621.1"/>
    </source>
</evidence>
<feature type="transmembrane region" description="Helical" evidence="1">
    <location>
        <begin position="102"/>
        <end position="124"/>
    </location>
</feature>
<reference evidence="2 3" key="1">
    <citation type="journal article" date="2019" name="Nat. Ecol. Evol.">
        <title>Megaphylogeny resolves global patterns of mushroom evolution.</title>
        <authorList>
            <person name="Varga T."/>
            <person name="Krizsan K."/>
            <person name="Foldi C."/>
            <person name="Dima B."/>
            <person name="Sanchez-Garcia M."/>
            <person name="Sanchez-Ramirez S."/>
            <person name="Szollosi G.J."/>
            <person name="Szarkandi J.G."/>
            <person name="Papp V."/>
            <person name="Albert L."/>
            <person name="Andreopoulos W."/>
            <person name="Angelini C."/>
            <person name="Antonin V."/>
            <person name="Barry K.W."/>
            <person name="Bougher N.L."/>
            <person name="Buchanan P."/>
            <person name="Buyck B."/>
            <person name="Bense V."/>
            <person name="Catcheside P."/>
            <person name="Chovatia M."/>
            <person name="Cooper J."/>
            <person name="Damon W."/>
            <person name="Desjardin D."/>
            <person name="Finy P."/>
            <person name="Geml J."/>
            <person name="Haridas S."/>
            <person name="Hughes K."/>
            <person name="Justo A."/>
            <person name="Karasinski D."/>
            <person name="Kautmanova I."/>
            <person name="Kiss B."/>
            <person name="Kocsube S."/>
            <person name="Kotiranta H."/>
            <person name="LaButti K.M."/>
            <person name="Lechner B.E."/>
            <person name="Liimatainen K."/>
            <person name="Lipzen A."/>
            <person name="Lukacs Z."/>
            <person name="Mihaltcheva S."/>
            <person name="Morgado L.N."/>
            <person name="Niskanen T."/>
            <person name="Noordeloos M.E."/>
            <person name="Ohm R.A."/>
            <person name="Ortiz-Santana B."/>
            <person name="Ovrebo C."/>
            <person name="Racz N."/>
            <person name="Riley R."/>
            <person name="Savchenko A."/>
            <person name="Shiryaev A."/>
            <person name="Soop K."/>
            <person name="Spirin V."/>
            <person name="Szebenyi C."/>
            <person name="Tomsovsky M."/>
            <person name="Tulloss R.E."/>
            <person name="Uehling J."/>
            <person name="Grigoriev I.V."/>
            <person name="Vagvolgyi C."/>
            <person name="Papp T."/>
            <person name="Martin F.M."/>
            <person name="Miettinen O."/>
            <person name="Hibbett D.S."/>
            <person name="Nagy L.G."/>
        </authorList>
    </citation>
    <scope>NUCLEOTIDE SEQUENCE [LARGE SCALE GENOMIC DNA]</scope>
    <source>
        <strain evidence="2 3">CBS 121175</strain>
    </source>
</reference>
<sequence>VFCLTAHLVWMSTSREGARHWDFAAFSFATSLLTLLTIPAMYFMSVKRQGAFTSMIATEAIWCWVLWILWLASACVTSSLPWIAGYKSKLVSEAQAVQAFNILNFISFLVYAVSLAVISLICFVKGSRSVYTSSVRDFDFNA</sequence>
<keyword evidence="1" id="KW-1133">Transmembrane helix</keyword>
<keyword evidence="1" id="KW-0472">Membrane</keyword>
<name>A0A5C3LJ77_COPMA</name>
<protein>
    <recommendedName>
        <fullName evidence="4">MARVEL domain-containing protein</fullName>
    </recommendedName>
</protein>
<dbReference type="Proteomes" id="UP000307440">
    <property type="component" value="Unassembled WGS sequence"/>
</dbReference>
<dbReference type="STRING" id="230819.A0A5C3LJ77"/>
<feature type="non-terminal residue" evidence="2">
    <location>
        <position position="142"/>
    </location>
</feature>
<evidence type="ECO:0008006" key="4">
    <source>
        <dbReference type="Google" id="ProtNLM"/>
    </source>
</evidence>
<accession>A0A5C3LJ77</accession>
<evidence type="ECO:0000313" key="3">
    <source>
        <dbReference type="Proteomes" id="UP000307440"/>
    </source>
</evidence>